<dbReference type="Pfam" id="PF18511">
    <property type="entry name" value="F-box_5"/>
    <property type="match status" value="1"/>
</dbReference>
<dbReference type="InterPro" id="IPR032675">
    <property type="entry name" value="LRR_dom_sf"/>
</dbReference>
<dbReference type="STRING" id="3983.A0A2C9VKV1"/>
<proteinExistence type="predicted"/>
<dbReference type="GO" id="GO:0019005">
    <property type="term" value="C:SCF ubiquitin ligase complex"/>
    <property type="evidence" value="ECO:0000318"/>
    <property type="project" value="GO_Central"/>
</dbReference>
<dbReference type="SUPFAM" id="SSF52047">
    <property type="entry name" value="RNI-like"/>
    <property type="match status" value="1"/>
</dbReference>
<dbReference type="EMBL" id="CM004393">
    <property type="protein sequence ID" value="OAY46205.1"/>
    <property type="molecule type" value="Genomic_DNA"/>
</dbReference>
<evidence type="ECO:0000259" key="1">
    <source>
        <dbReference type="Pfam" id="PF18511"/>
    </source>
</evidence>
<dbReference type="Gramene" id="Manes.07G125200.1.v8.1">
    <property type="protein sequence ID" value="Manes.07G125200.1.v8.1.CDS"/>
    <property type="gene ID" value="Manes.07G125200.v8.1"/>
</dbReference>
<dbReference type="CDD" id="cd22159">
    <property type="entry name" value="F-box_AtTIR1-like"/>
    <property type="match status" value="1"/>
</dbReference>
<dbReference type="FunFam" id="3.80.10.10:FF:000124">
    <property type="entry name" value="Coronatine-insensitive protein 1"/>
    <property type="match status" value="1"/>
</dbReference>
<accession>A0A2C9VKV1</accession>
<organism evidence="3 4">
    <name type="scientific">Manihot esculenta</name>
    <name type="common">Cassava</name>
    <name type="synonym">Jatropha manihot</name>
    <dbReference type="NCBI Taxonomy" id="3983"/>
    <lineage>
        <taxon>Eukaryota</taxon>
        <taxon>Viridiplantae</taxon>
        <taxon>Streptophyta</taxon>
        <taxon>Embryophyta</taxon>
        <taxon>Tracheophyta</taxon>
        <taxon>Spermatophyta</taxon>
        <taxon>Magnoliopsida</taxon>
        <taxon>eudicotyledons</taxon>
        <taxon>Gunneridae</taxon>
        <taxon>Pentapetalae</taxon>
        <taxon>rosids</taxon>
        <taxon>fabids</taxon>
        <taxon>Malpighiales</taxon>
        <taxon>Euphorbiaceae</taxon>
        <taxon>Crotonoideae</taxon>
        <taxon>Manihoteae</taxon>
        <taxon>Manihot</taxon>
    </lineage>
</organism>
<dbReference type="PANTHER" id="PTHR16134:SF43">
    <property type="entry name" value="CORONATINE-INSENSITIVE PROTEIN 1"/>
    <property type="match status" value="1"/>
</dbReference>
<dbReference type="PANTHER" id="PTHR16134">
    <property type="entry name" value="F-BOX/TPR REPEAT PROTEIN POF3"/>
    <property type="match status" value="1"/>
</dbReference>
<feature type="domain" description="COI1 F-box" evidence="1">
    <location>
        <begin position="17"/>
        <end position="57"/>
    </location>
</feature>
<dbReference type="GO" id="GO:0031146">
    <property type="term" value="P:SCF-dependent proteasomal ubiquitin-dependent protein catabolic process"/>
    <property type="evidence" value="ECO:0000318"/>
    <property type="project" value="GO_Central"/>
</dbReference>
<dbReference type="InterPro" id="IPR041101">
    <property type="entry name" value="Transp_inhibit"/>
</dbReference>
<dbReference type="Gene3D" id="3.80.10.10">
    <property type="entry name" value="Ribonuclease Inhibitor"/>
    <property type="match status" value="1"/>
</dbReference>
<feature type="domain" description="Transport inhibitor response 1" evidence="2">
    <location>
        <begin position="77"/>
        <end position="122"/>
    </location>
</feature>
<dbReference type="OrthoDB" id="550575at2759"/>
<sequence>MEEDNQNSKSNRMNCSSSMSDVVLGCVMPYIDDPRDRDAVSLICRRWYELDALTRKHITIALCYTTSPDRLRRRFKHLESLKLKGKPRAAMFNLIPEDWGGFVTPWVNEIAESFNCLKSLHFRRMIVTDSDLEVLSKSRGRVLLVLKLDKCCGFSTDGLLHVGRLCRQLRTLLLEESSILEKDGDWLHEIALNNTVLETLNFYMTDLNKVRFEDLELIAKNCHNLVSVKISDCEILDLGGFFHAAAALEEFCGGSFNDIPDKYSAVTFPRKLCRLGLTYMGKNEMPIVFPFASQLKKLDLLYALLDTEDHCLLIQKCFNLEVLETRNVIGDRGLEVLASSCKRLKRLRIERGADEQGMEDEEGVVSQRGLIALAQGCLELEYMAVYVSDITNAALEQIGARLRNLNDFRLVLLDREERITDLPLDNGVRSLLRQCEKLRRFALYLRPGGLTDVGLAYVGQYSTNVRWMLLGYVGESDEGLLEFSKGCPSLQKLEMRGCCFTESALARAVMQLTSLRYLWVQGYRASSSMPGRGLLAMIRPFWNIELIPSRNVVMVNQVGEDVLVEQPAHILAYYSLAGPRTDCPNSVVPLDAVGLVAT</sequence>
<dbReference type="Pfam" id="PF18791">
    <property type="entry name" value="Transp_inhibit"/>
    <property type="match status" value="1"/>
</dbReference>
<evidence type="ECO:0008006" key="5">
    <source>
        <dbReference type="Google" id="ProtNLM"/>
    </source>
</evidence>
<gene>
    <name evidence="3" type="ORF">MANES_07G125200v8</name>
</gene>
<evidence type="ECO:0000313" key="4">
    <source>
        <dbReference type="Proteomes" id="UP000091857"/>
    </source>
</evidence>
<dbReference type="Proteomes" id="UP000091857">
    <property type="component" value="Chromosome 7"/>
</dbReference>
<dbReference type="InterPro" id="IPR041567">
    <property type="entry name" value="COI1_F-box"/>
</dbReference>
<keyword evidence="4" id="KW-1185">Reference proteome</keyword>
<dbReference type="Gene3D" id="1.20.1280.50">
    <property type="match status" value="1"/>
</dbReference>
<dbReference type="AlphaFoldDB" id="A0A2C9VKV1"/>
<comment type="caution">
    <text evidence="3">The sequence shown here is derived from an EMBL/GenBank/DDBJ whole genome shotgun (WGS) entry which is preliminary data.</text>
</comment>
<protein>
    <recommendedName>
        <fullName evidence="5">Coronatine-insensitive 1</fullName>
    </recommendedName>
</protein>
<name>A0A2C9VKV1_MANES</name>
<reference evidence="4" key="1">
    <citation type="journal article" date="2016" name="Nat. Biotechnol.">
        <title>Sequencing wild and cultivated cassava and related species reveals extensive interspecific hybridization and genetic diversity.</title>
        <authorList>
            <person name="Bredeson J.V."/>
            <person name="Lyons J.B."/>
            <person name="Prochnik S.E."/>
            <person name="Wu G.A."/>
            <person name="Ha C.M."/>
            <person name="Edsinger-Gonzales E."/>
            <person name="Grimwood J."/>
            <person name="Schmutz J."/>
            <person name="Rabbi I.Y."/>
            <person name="Egesi C."/>
            <person name="Nauluvula P."/>
            <person name="Lebot V."/>
            <person name="Ndunguru J."/>
            <person name="Mkamilo G."/>
            <person name="Bart R.S."/>
            <person name="Setter T.L."/>
            <person name="Gleadow R.M."/>
            <person name="Kulakow P."/>
            <person name="Ferguson M.E."/>
            <person name="Rounsley S."/>
            <person name="Rokhsar D.S."/>
        </authorList>
    </citation>
    <scope>NUCLEOTIDE SEQUENCE [LARGE SCALE GENOMIC DNA]</scope>
    <source>
        <strain evidence="4">cv. AM560-2</strain>
    </source>
</reference>
<evidence type="ECO:0000313" key="3">
    <source>
        <dbReference type="EMBL" id="OAY46205.1"/>
    </source>
</evidence>
<evidence type="ECO:0000259" key="2">
    <source>
        <dbReference type="Pfam" id="PF18791"/>
    </source>
</evidence>
<dbReference type="OMA" id="CYTATPD"/>